<comment type="caution">
    <text evidence="6">The sequence shown here is derived from an EMBL/GenBank/DDBJ whole genome shotgun (WGS) entry which is preliminary data.</text>
</comment>
<keyword evidence="3" id="KW-0547">Nucleotide-binding</keyword>
<dbReference type="InterPro" id="IPR003593">
    <property type="entry name" value="AAA+_ATPase"/>
</dbReference>
<dbReference type="InterPro" id="IPR017871">
    <property type="entry name" value="ABC_transporter-like_CS"/>
</dbReference>
<keyword evidence="7" id="KW-1185">Reference proteome</keyword>
<evidence type="ECO:0000313" key="7">
    <source>
        <dbReference type="Proteomes" id="UP000700815"/>
    </source>
</evidence>
<accession>A0ABS6WJ69</accession>
<dbReference type="Pfam" id="PF00005">
    <property type="entry name" value="ABC_tran"/>
    <property type="match status" value="1"/>
</dbReference>
<evidence type="ECO:0000259" key="5">
    <source>
        <dbReference type="PROSITE" id="PS50893"/>
    </source>
</evidence>
<name>A0ABS6WJ69_9BIFI</name>
<reference evidence="6 7" key="1">
    <citation type="submission" date="2021-05" db="EMBL/GenBank/DDBJ databases">
        <title>Phylogenetic classification of ten novel species belonging to the genus Bifidobacterium comprising B. colchicus sp. nov., B. abeli sp. nov., B. bicoloris sp. nov., B. guerezis sp. nov., B. rosaliae sp. nov., B. santillanensis sp. nov., B. argentati sp. nov., B. amazzoni sp. nov., B. pluviali sp. nov., and B. pinnaculum sp. nov.</title>
        <authorList>
            <person name="Lugli G.A."/>
            <person name="Ruiz Garcia L."/>
            <person name="Margolles A."/>
            <person name="Ventura M."/>
        </authorList>
    </citation>
    <scope>NUCLEOTIDE SEQUENCE [LARGE SCALE GENOMIC DNA]</scope>
    <source>
        <strain evidence="6 7">82T10</strain>
    </source>
</reference>
<keyword evidence="2" id="KW-0813">Transport</keyword>
<sequence length="445" mass="50293">MTDKNVNQNEKAKTVNVVAQKTDDRPVVLKVEHVAKYFRLPTEQATGLKMAFLNWTRGIKGYTEQHVLRDINFEVKQGDFFGIVGRNGSGKSTLLKIISGIYMPEKGKVSVKGKLVPFIELGVGFNPELTGRENVYLNGALLGFSHDEIDAMYDDIVEFAELGEFMDQKLKNYSSGMQVRLAFSVAIKAQGDILVLDEVLAVGDEAFQRKCDNFFSEIRKDPTKTVILVTHSMDSVKKYCNKAILIKDGEIIVSGNKNDVADRYTLENLKREGKESADDDQKNAEEDQYPTGLNATVPLLAVRPSKEPVCTMKEGFSFEVEYDYRGDKDFYLACSLNDIRRGGVPFGDSFDLYQPGHHTVRFHVPMDIFNNGEFRIIASLHEYENGRDDPEHVRMVAFTNEDFACDFSMRDPKGTDNFALLNKMRFGYEIVDKDLASRQQPITTE</sequence>
<organism evidence="6 7">
    <name type="scientific">Bifidobacterium miconis</name>
    <dbReference type="NCBI Taxonomy" id="2834435"/>
    <lineage>
        <taxon>Bacteria</taxon>
        <taxon>Bacillati</taxon>
        <taxon>Actinomycetota</taxon>
        <taxon>Actinomycetes</taxon>
        <taxon>Bifidobacteriales</taxon>
        <taxon>Bifidobacteriaceae</taxon>
        <taxon>Bifidobacterium</taxon>
    </lineage>
</organism>
<keyword evidence="4 6" id="KW-0067">ATP-binding</keyword>
<dbReference type="SMART" id="SM00382">
    <property type="entry name" value="AAA"/>
    <property type="match status" value="1"/>
</dbReference>
<evidence type="ECO:0000256" key="3">
    <source>
        <dbReference type="ARBA" id="ARBA00022741"/>
    </source>
</evidence>
<gene>
    <name evidence="6" type="ORF">KIH79_10170</name>
</gene>
<feature type="domain" description="ABC transporter" evidence="5">
    <location>
        <begin position="29"/>
        <end position="273"/>
    </location>
</feature>
<protein>
    <submittedName>
        <fullName evidence="6">ABC transporter ATP-binding protein</fullName>
    </submittedName>
</protein>
<dbReference type="InterPro" id="IPR015860">
    <property type="entry name" value="ABC_transpr_TagH-like"/>
</dbReference>
<evidence type="ECO:0000256" key="4">
    <source>
        <dbReference type="ARBA" id="ARBA00022840"/>
    </source>
</evidence>
<dbReference type="GO" id="GO:0005524">
    <property type="term" value="F:ATP binding"/>
    <property type="evidence" value="ECO:0007669"/>
    <property type="project" value="UniProtKB-KW"/>
</dbReference>
<dbReference type="Proteomes" id="UP000700815">
    <property type="component" value="Unassembled WGS sequence"/>
</dbReference>
<dbReference type="CDD" id="cd03220">
    <property type="entry name" value="ABC_KpsT_Wzt"/>
    <property type="match status" value="1"/>
</dbReference>
<dbReference type="PANTHER" id="PTHR46743">
    <property type="entry name" value="TEICHOIC ACIDS EXPORT ATP-BINDING PROTEIN TAGH"/>
    <property type="match status" value="1"/>
</dbReference>
<dbReference type="PROSITE" id="PS50893">
    <property type="entry name" value="ABC_TRANSPORTER_2"/>
    <property type="match status" value="1"/>
</dbReference>
<dbReference type="InterPro" id="IPR050683">
    <property type="entry name" value="Bact_Polysacc_Export_ATP-bd"/>
</dbReference>
<evidence type="ECO:0000256" key="2">
    <source>
        <dbReference type="ARBA" id="ARBA00022448"/>
    </source>
</evidence>
<dbReference type="InterPro" id="IPR003439">
    <property type="entry name" value="ABC_transporter-like_ATP-bd"/>
</dbReference>
<dbReference type="RefSeq" id="WP_219059259.1">
    <property type="nucleotide sequence ID" value="NZ_JAHBBH010000034.1"/>
</dbReference>
<evidence type="ECO:0000256" key="1">
    <source>
        <dbReference type="ARBA" id="ARBA00005417"/>
    </source>
</evidence>
<dbReference type="EMBL" id="JAHBBH010000034">
    <property type="protein sequence ID" value="MBW3093276.1"/>
    <property type="molecule type" value="Genomic_DNA"/>
</dbReference>
<evidence type="ECO:0000313" key="6">
    <source>
        <dbReference type="EMBL" id="MBW3093276.1"/>
    </source>
</evidence>
<proteinExistence type="inferred from homology"/>
<dbReference type="PANTHER" id="PTHR46743:SF2">
    <property type="entry name" value="TEICHOIC ACIDS EXPORT ATP-BINDING PROTEIN TAGH"/>
    <property type="match status" value="1"/>
</dbReference>
<comment type="similarity">
    <text evidence="1">Belongs to the ABC transporter superfamily.</text>
</comment>
<dbReference type="PROSITE" id="PS00211">
    <property type="entry name" value="ABC_TRANSPORTER_1"/>
    <property type="match status" value="1"/>
</dbReference>